<gene>
    <name evidence="3" type="ORF">TeGR_g14667</name>
</gene>
<dbReference type="CDD" id="cd09272">
    <property type="entry name" value="RNase_HI_RT_Ty1"/>
    <property type="match status" value="1"/>
</dbReference>
<feature type="region of interest" description="Disordered" evidence="1">
    <location>
        <begin position="833"/>
        <end position="883"/>
    </location>
</feature>
<dbReference type="PANTHER" id="PTHR11439">
    <property type="entry name" value="GAG-POL-RELATED RETROTRANSPOSON"/>
    <property type="match status" value="1"/>
</dbReference>
<evidence type="ECO:0000313" key="3">
    <source>
        <dbReference type="EMBL" id="GMI28432.1"/>
    </source>
</evidence>
<dbReference type="Proteomes" id="UP001165060">
    <property type="component" value="Unassembled WGS sequence"/>
</dbReference>
<feature type="compositionally biased region" description="Acidic residues" evidence="1">
    <location>
        <begin position="865"/>
        <end position="881"/>
    </location>
</feature>
<feature type="region of interest" description="Disordered" evidence="1">
    <location>
        <begin position="719"/>
        <end position="805"/>
    </location>
</feature>
<evidence type="ECO:0000259" key="2">
    <source>
        <dbReference type="PROSITE" id="PS50994"/>
    </source>
</evidence>
<sequence length="1606" mass="177092">MASAATTPPPPQLDFAEIFSGAGGTTRACKTAGLRCAPPFDISNGQTMTVDADITMNTMDLHEPIVRKKLITALTNNTPRVIFAAPPCTNWCSYSKVAMKRHGGEATTRRREREMANWVGPLLKLFREECVKKNTYFMLEQPATSTMVSQKPMTKLLALKSTHVLAVDQCAFGRDVMKPTVFITNIPLSFCGPLMRKRCNHKKHAARTEAARTSTTAEYPAALCNALAQVMKNAAYPRNSSIDGHAADHDTLLRAHVAYATTGSSTRATHKAVLDSGCQHSLVNENEWATLSHTGESVRTTSWCGTESVIPIGTACARTITTSGVPVLLVINNAGLSNQRSLLDPFQIEANGWQVQLTEHDASPLGMRKGGLQLGLSFEHDVALDTVLPTATEIASLPRIELTSPSPWSRHEYCKTRASAVQIGGVSAKKEQFLDAPDDYHDLVLKHRIPATRFPWLTDKVRAAMEKSTTNMAFSGQAHRGVGKHQHRRSRPAAMAFRRLRDRVTTDTGFSTVASRDGFKKFQLFAAKRSRLLHYVPLRSKDEAFGALQDFCAQHGCPDSLHSDNAKELKSAASTEFCRKHLILRTFTEPHHSNQNACERSIQTVKAQTYKLIEATGAPKEEWDYAMRFVVAAFNKTPHRKLMARTPHEAATGQTPDISEFGQFNFYDHVVFRPHGGNFPADRLQRARYLGPATNQGSEFCHALRLPTNALVVSSTVQLAGAGPPQSRGGEEEAPQQESGDYLKVQLRPNDGIEEGPDFGSVEHGAMGDSAASTEDDMTNDAGNESPAPDLPEEPGDNATQASLPTTGSRVRVWYDDLMKYVHGTVTSTSETKASVKFDDGDEDNISGDDNWGYEQDEPAREAPNQEEPDQEEPDPEEPLTETEGNVAFGDQIWMSIDGTMALGTVTKAPDASGNYTLAFNGHGDVPVNMKDSPLSAHNDKSRMIMPHESEKGELDFAFDEICGYKTVGNKLKIQILWSDGNKTLEAFENIREDSADELAAYLLKTDDERPRSVAPSGPMRKATKWAREQSLATRAVAARINAVKGNMNGRPAQGMIKFGNYVPKGVKDALRADKILDSDENLSAACKGQRWMAAIQKELVKFFDHKAMHFLELGQRAPEGFQKMNVHFVFDCKSDGTYKARLCANGNRVDSTGVESSMTVIQTHHSRALMAVGRRNEWGPEYEGRNAIVQKCVYGLVGSGAGFHKHVFEQMHRLGFKPSEADADIWYRLDETNEVYDYVGFYSDDFLTISHHPDKIAKEIANLFTVKTAGPLGGGSYLGADVDLVGEDYYCSASSYIKEAIERLKREMALAEAPRHTPVTPVPGEHHPELDDSELLGTDEHRLYMRLIGTLNWIVLVGRFDIAFATSSMARFSSAPRATHLADVKKIFAYLDTYPDLAVRIDPRDPVYKKEQPVSQTAELHQKFPYAAEELSSRMPVPKGAELPLTVYVDADHGDDRETRRSRTGLIAFLGRTPIMAKSKRQTSVETSTFSAEFNAARTGAETIIGLRFFLRSIGVPVTKPSRMMGDNEGCVTNATAFKSSLQKKHVAISFLRTREAIATGALTFEHVATNENLADVFTKPLGGLKFWGITKQFLHDKSPAKEEC</sequence>
<comment type="caution">
    <text evidence="3">The sequence shown here is derived from an EMBL/GenBank/DDBJ whole genome shotgun (WGS) entry which is preliminary data.</text>
</comment>
<evidence type="ECO:0000313" key="4">
    <source>
        <dbReference type="Proteomes" id="UP001165060"/>
    </source>
</evidence>
<proteinExistence type="predicted"/>
<organism evidence="3 4">
    <name type="scientific">Tetraparma gracilis</name>
    <dbReference type="NCBI Taxonomy" id="2962635"/>
    <lineage>
        <taxon>Eukaryota</taxon>
        <taxon>Sar</taxon>
        <taxon>Stramenopiles</taxon>
        <taxon>Ochrophyta</taxon>
        <taxon>Bolidophyceae</taxon>
        <taxon>Parmales</taxon>
        <taxon>Triparmaceae</taxon>
        <taxon>Tetraparma</taxon>
    </lineage>
</organism>
<dbReference type="InterPro" id="IPR036397">
    <property type="entry name" value="RNaseH_sf"/>
</dbReference>
<dbReference type="InterPro" id="IPR012337">
    <property type="entry name" value="RNaseH-like_sf"/>
</dbReference>
<dbReference type="EMBL" id="BRYB01000357">
    <property type="protein sequence ID" value="GMI28432.1"/>
    <property type="molecule type" value="Genomic_DNA"/>
</dbReference>
<name>A0ABQ6MM27_9STRA</name>
<dbReference type="PROSITE" id="PS50994">
    <property type="entry name" value="INTEGRASE"/>
    <property type="match status" value="1"/>
</dbReference>
<protein>
    <recommendedName>
        <fullName evidence="2">Integrase catalytic domain-containing protein</fullName>
    </recommendedName>
</protein>
<dbReference type="Gene3D" id="2.30.30.140">
    <property type="match status" value="1"/>
</dbReference>
<dbReference type="InterPro" id="IPR001584">
    <property type="entry name" value="Integrase_cat-core"/>
</dbReference>
<dbReference type="PANTHER" id="PTHR11439:SF463">
    <property type="entry name" value="REVERSE TRANSCRIPTASE TY1_COPIA-TYPE DOMAIN-CONTAINING PROTEIN"/>
    <property type="match status" value="1"/>
</dbReference>
<reference evidence="3 4" key="1">
    <citation type="journal article" date="2023" name="Commun. Biol.">
        <title>Genome analysis of Parmales, the sister group of diatoms, reveals the evolutionary specialization of diatoms from phago-mixotrophs to photoautotrophs.</title>
        <authorList>
            <person name="Ban H."/>
            <person name="Sato S."/>
            <person name="Yoshikawa S."/>
            <person name="Yamada K."/>
            <person name="Nakamura Y."/>
            <person name="Ichinomiya M."/>
            <person name="Sato N."/>
            <person name="Blanc-Mathieu R."/>
            <person name="Endo H."/>
            <person name="Kuwata A."/>
            <person name="Ogata H."/>
        </authorList>
    </citation>
    <scope>NUCLEOTIDE SEQUENCE [LARGE SCALE GENOMIC DNA]</scope>
</reference>
<feature type="domain" description="Integrase catalytic" evidence="2">
    <location>
        <begin position="488"/>
        <end position="655"/>
    </location>
</feature>
<dbReference type="SUPFAM" id="SSF53098">
    <property type="entry name" value="Ribonuclease H-like"/>
    <property type="match status" value="1"/>
</dbReference>
<accession>A0ABQ6MM27</accession>
<keyword evidence="4" id="KW-1185">Reference proteome</keyword>
<dbReference type="Gene3D" id="3.30.420.10">
    <property type="entry name" value="Ribonuclease H-like superfamily/Ribonuclease H"/>
    <property type="match status" value="1"/>
</dbReference>
<evidence type="ECO:0000256" key="1">
    <source>
        <dbReference type="SAM" id="MobiDB-lite"/>
    </source>
</evidence>